<dbReference type="InterPro" id="IPR052136">
    <property type="entry name" value="Adipolin/Erythroferrone-rel"/>
</dbReference>
<accession>A0A6J2H0C6</accession>
<feature type="chain" id="PRO_5026693587" description="Erythroferrone" evidence="13">
    <location>
        <begin position="19"/>
        <end position="311"/>
    </location>
</feature>
<evidence type="ECO:0000313" key="15">
    <source>
        <dbReference type="Proteomes" id="UP000504627"/>
    </source>
</evidence>
<evidence type="ECO:0000256" key="6">
    <source>
        <dbReference type="ARBA" id="ARBA00023180"/>
    </source>
</evidence>
<dbReference type="GO" id="GO:0046628">
    <property type="term" value="P:positive regulation of insulin receptor signaling pathway"/>
    <property type="evidence" value="ECO:0007669"/>
    <property type="project" value="TreeGrafter"/>
</dbReference>
<dbReference type="GO" id="GO:0046326">
    <property type="term" value="P:positive regulation of D-glucose import"/>
    <property type="evidence" value="ECO:0007669"/>
    <property type="project" value="TreeGrafter"/>
</dbReference>
<keyword evidence="2" id="KW-0964">Secreted</keyword>
<evidence type="ECO:0000256" key="5">
    <source>
        <dbReference type="ARBA" id="ARBA00023157"/>
    </source>
</evidence>
<dbReference type="Proteomes" id="UP000504627">
    <property type="component" value="Unplaced"/>
</dbReference>
<feature type="compositionally biased region" description="Gly residues" evidence="12">
    <location>
        <begin position="65"/>
        <end position="78"/>
    </location>
</feature>
<comment type="subcellular location">
    <subcellularLocation>
        <location evidence="1">Secreted</location>
    </subcellularLocation>
</comment>
<dbReference type="FunFam" id="2.60.120.40:FF:000024">
    <property type="entry name" value="erythroferrone isoform X2"/>
    <property type="match status" value="1"/>
</dbReference>
<evidence type="ECO:0000256" key="8">
    <source>
        <dbReference type="ARBA" id="ARBA00038198"/>
    </source>
</evidence>
<dbReference type="PROSITE" id="PS50871">
    <property type="entry name" value="C1Q"/>
    <property type="match status" value="1"/>
</dbReference>
<dbReference type="GO" id="GO:0005615">
    <property type="term" value="C:extracellular space"/>
    <property type="evidence" value="ECO:0007669"/>
    <property type="project" value="TreeGrafter"/>
</dbReference>
<keyword evidence="5" id="KW-1015">Disulfide bond</keyword>
<name>A0A6J2H0C6_9PASS</name>
<reference evidence="16" key="1">
    <citation type="submission" date="2025-08" db="UniProtKB">
        <authorList>
            <consortium name="RefSeq"/>
        </authorList>
    </citation>
    <scope>IDENTIFICATION</scope>
    <source>
        <tissue evidence="16">Muscle</tissue>
    </source>
</reference>
<comment type="similarity">
    <text evidence="8">Belongs to the adipolin/erythroferrone family.</text>
</comment>
<feature type="signal peptide" evidence="13">
    <location>
        <begin position="1"/>
        <end position="18"/>
    </location>
</feature>
<feature type="domain" description="C1q" evidence="14">
    <location>
        <begin position="156"/>
        <end position="311"/>
    </location>
</feature>
<dbReference type="AlphaFoldDB" id="A0A6J2H0C6"/>
<dbReference type="CTD" id="151176"/>
<dbReference type="Gene3D" id="2.60.120.40">
    <property type="match status" value="1"/>
</dbReference>
<evidence type="ECO:0000259" key="14">
    <source>
        <dbReference type="PROSITE" id="PS50871"/>
    </source>
</evidence>
<keyword evidence="7" id="KW-0379">Hydroxylation</keyword>
<feature type="region of interest" description="Disordered" evidence="12">
    <location>
        <begin position="60"/>
        <end position="111"/>
    </location>
</feature>
<organism evidence="15 16">
    <name type="scientific">Pipra filicauda</name>
    <name type="common">Wire-tailed manakin</name>
    <dbReference type="NCBI Taxonomy" id="649802"/>
    <lineage>
        <taxon>Eukaryota</taxon>
        <taxon>Metazoa</taxon>
        <taxon>Chordata</taxon>
        <taxon>Craniata</taxon>
        <taxon>Vertebrata</taxon>
        <taxon>Euteleostomi</taxon>
        <taxon>Archelosauria</taxon>
        <taxon>Archosauria</taxon>
        <taxon>Dinosauria</taxon>
        <taxon>Saurischia</taxon>
        <taxon>Theropoda</taxon>
        <taxon>Coelurosauria</taxon>
        <taxon>Aves</taxon>
        <taxon>Neognathae</taxon>
        <taxon>Neoaves</taxon>
        <taxon>Telluraves</taxon>
        <taxon>Australaves</taxon>
        <taxon>Passeriformes</taxon>
        <taxon>Pipridae</taxon>
        <taxon>Pipra</taxon>
    </lineage>
</organism>
<keyword evidence="3" id="KW-0372">Hormone</keyword>
<evidence type="ECO:0000256" key="13">
    <source>
        <dbReference type="SAM" id="SignalP"/>
    </source>
</evidence>
<dbReference type="SUPFAM" id="SSF49842">
    <property type="entry name" value="TNF-like"/>
    <property type="match status" value="1"/>
</dbReference>
<gene>
    <name evidence="16" type="primary">ERFE</name>
</gene>
<evidence type="ECO:0000256" key="1">
    <source>
        <dbReference type="ARBA" id="ARBA00004613"/>
    </source>
</evidence>
<dbReference type="InterPro" id="IPR008983">
    <property type="entry name" value="Tumour_necrosis_fac-like_dom"/>
</dbReference>
<evidence type="ECO:0000256" key="11">
    <source>
        <dbReference type="ARBA" id="ARBA00082823"/>
    </source>
</evidence>
<keyword evidence="6" id="KW-0325">Glycoprotein</keyword>
<evidence type="ECO:0000256" key="12">
    <source>
        <dbReference type="SAM" id="MobiDB-lite"/>
    </source>
</evidence>
<dbReference type="GO" id="GO:0005179">
    <property type="term" value="F:hormone activity"/>
    <property type="evidence" value="ECO:0007669"/>
    <property type="project" value="UniProtKB-KW"/>
</dbReference>
<keyword evidence="4 13" id="KW-0732">Signal</keyword>
<evidence type="ECO:0000313" key="16">
    <source>
        <dbReference type="RefSeq" id="XP_027580808.1"/>
    </source>
</evidence>
<evidence type="ECO:0000256" key="2">
    <source>
        <dbReference type="ARBA" id="ARBA00022525"/>
    </source>
</evidence>
<dbReference type="PANTHER" id="PTHR24019:SF11">
    <property type="entry name" value="ERYTHROFERRONE"/>
    <property type="match status" value="1"/>
</dbReference>
<dbReference type="PANTHER" id="PTHR24019">
    <property type="entry name" value="ADIPOLIN"/>
    <property type="match status" value="1"/>
</dbReference>
<dbReference type="InParanoid" id="A0A6J2H0C6"/>
<protein>
    <recommendedName>
        <fullName evidence="9">Erythroferrone</fullName>
    </recommendedName>
    <alternativeName>
        <fullName evidence="11">Complement C1q tumor necrosis factor-related protein 15</fullName>
    </alternativeName>
    <alternativeName>
        <fullName evidence="10">Myonectin</fullName>
    </alternativeName>
</protein>
<evidence type="ECO:0000256" key="9">
    <source>
        <dbReference type="ARBA" id="ARBA00070142"/>
    </source>
</evidence>
<keyword evidence="15" id="KW-1185">Reference proteome</keyword>
<proteinExistence type="inferred from homology"/>
<evidence type="ECO:0000256" key="7">
    <source>
        <dbReference type="ARBA" id="ARBA00023278"/>
    </source>
</evidence>
<dbReference type="GeneID" id="113989974"/>
<evidence type="ECO:0000256" key="4">
    <source>
        <dbReference type="ARBA" id="ARBA00022729"/>
    </source>
</evidence>
<dbReference type="InterPro" id="IPR001073">
    <property type="entry name" value="C1q_dom"/>
</dbReference>
<dbReference type="GO" id="GO:0045721">
    <property type="term" value="P:negative regulation of gluconeogenesis"/>
    <property type="evidence" value="ECO:0007669"/>
    <property type="project" value="TreeGrafter"/>
</dbReference>
<evidence type="ECO:0000256" key="3">
    <source>
        <dbReference type="ARBA" id="ARBA00022702"/>
    </source>
</evidence>
<sequence length="311" mass="33171">MRLSELCLALLCAAGAGTEPPRAARERRPGLGAAAGWAAAATGRGGPGAAGVDPRQAWMLLAGSPGRGSGGRARGGPGADTAPAGGRSPGKPPPEQGSVPGAAPDPPAASPAVPVELLRELRILLRGIAKEQAKVQRAAWEGHKEEEERSPQAGAHHRVNAAFHCRTREDISVEQRTRQELQLFYIPEREEMFHRGLGLNLTSGQYTAPIAGYYTFTTTLHIVHREPPKKRQGCRGTRLRVLICVQSRCQHNRNLETSSWLESRGDLFTISVTGVLYLQAGQYASVFVENAAGSPLTVRRGSDFSAVLLGV</sequence>
<evidence type="ECO:0000256" key="10">
    <source>
        <dbReference type="ARBA" id="ARBA00081312"/>
    </source>
</evidence>
<dbReference type="RefSeq" id="XP_027580808.1">
    <property type="nucleotide sequence ID" value="XM_027725007.2"/>
</dbReference>